<dbReference type="EMBL" id="JAUHJQ010000067">
    <property type="protein sequence ID" value="MDN4175897.1"/>
    <property type="molecule type" value="Genomic_DNA"/>
</dbReference>
<dbReference type="Proteomes" id="UP001168620">
    <property type="component" value="Unassembled WGS sequence"/>
</dbReference>
<keyword evidence="1" id="KW-1133">Transmembrane helix</keyword>
<evidence type="ECO:0000256" key="1">
    <source>
        <dbReference type="SAM" id="Phobius"/>
    </source>
</evidence>
<reference evidence="2" key="1">
    <citation type="submission" date="2023-06" db="EMBL/GenBank/DDBJ databases">
        <title>Draft genome sequence of Nocardioides sp. SOB77.</title>
        <authorList>
            <person name="Zhang G."/>
        </authorList>
    </citation>
    <scope>NUCLEOTIDE SEQUENCE</scope>
    <source>
        <strain evidence="2">SOB77</strain>
    </source>
</reference>
<keyword evidence="1" id="KW-0472">Membrane</keyword>
<protein>
    <submittedName>
        <fullName evidence="2">Uncharacterized protein</fullName>
    </submittedName>
</protein>
<evidence type="ECO:0000313" key="3">
    <source>
        <dbReference type="Proteomes" id="UP001168620"/>
    </source>
</evidence>
<sequence length="103" mass="11729">FFMGVVFFVLVVDVVLLVLVMFMMILVLMFVVGFALVGQVMMFLVFFRMGSVFAVYGMTRVMSTARITWWSSSISRITHITKAWTLWIPVCSCWNFFSGTGGD</sequence>
<dbReference type="RefSeq" id="WP_300955303.1">
    <property type="nucleotide sequence ID" value="NZ_JAUHJQ010000067.1"/>
</dbReference>
<proteinExistence type="predicted"/>
<feature type="non-terminal residue" evidence="2">
    <location>
        <position position="1"/>
    </location>
</feature>
<organism evidence="2 3">
    <name type="scientific">Nocardioides oceani</name>
    <dbReference type="NCBI Taxonomy" id="3058369"/>
    <lineage>
        <taxon>Bacteria</taxon>
        <taxon>Bacillati</taxon>
        <taxon>Actinomycetota</taxon>
        <taxon>Actinomycetes</taxon>
        <taxon>Propionibacteriales</taxon>
        <taxon>Nocardioidaceae</taxon>
        <taxon>Nocardioides</taxon>
    </lineage>
</organism>
<feature type="transmembrane region" description="Helical" evidence="1">
    <location>
        <begin position="7"/>
        <end position="30"/>
    </location>
</feature>
<gene>
    <name evidence="2" type="ORF">QWY28_23315</name>
</gene>
<name>A0ABT8FMK4_9ACTN</name>
<accession>A0ABT8FMK4</accession>
<feature type="transmembrane region" description="Helical" evidence="1">
    <location>
        <begin position="36"/>
        <end position="56"/>
    </location>
</feature>
<keyword evidence="1" id="KW-0812">Transmembrane</keyword>
<keyword evidence="3" id="KW-1185">Reference proteome</keyword>
<comment type="caution">
    <text evidence="2">The sequence shown here is derived from an EMBL/GenBank/DDBJ whole genome shotgun (WGS) entry which is preliminary data.</text>
</comment>
<evidence type="ECO:0000313" key="2">
    <source>
        <dbReference type="EMBL" id="MDN4175897.1"/>
    </source>
</evidence>